<proteinExistence type="predicted"/>
<feature type="chain" id="PRO_5019374131" description="DUF6377 domain-containing protein" evidence="3">
    <location>
        <begin position="21"/>
        <end position="536"/>
    </location>
</feature>
<gene>
    <name evidence="5" type="ORF">BXY64_1103</name>
</gene>
<evidence type="ECO:0000256" key="2">
    <source>
        <dbReference type="SAM" id="Phobius"/>
    </source>
</evidence>
<keyword evidence="2" id="KW-1133">Transmembrane helix</keyword>
<evidence type="ECO:0000313" key="6">
    <source>
        <dbReference type="Proteomes" id="UP000284531"/>
    </source>
</evidence>
<accession>A0A419X924</accession>
<organism evidence="5 6">
    <name type="scientific">Marinifilum flexuosum</name>
    <dbReference type="NCBI Taxonomy" id="1117708"/>
    <lineage>
        <taxon>Bacteria</taxon>
        <taxon>Pseudomonadati</taxon>
        <taxon>Bacteroidota</taxon>
        <taxon>Bacteroidia</taxon>
        <taxon>Marinilabiliales</taxon>
        <taxon>Marinifilaceae</taxon>
    </lineage>
</organism>
<protein>
    <recommendedName>
        <fullName evidence="4">DUF6377 domain-containing protein</fullName>
    </recommendedName>
</protein>
<keyword evidence="2" id="KW-0812">Transmembrane</keyword>
<dbReference type="SUPFAM" id="SSF48452">
    <property type="entry name" value="TPR-like"/>
    <property type="match status" value="1"/>
</dbReference>
<dbReference type="AlphaFoldDB" id="A0A419X924"/>
<comment type="caution">
    <text evidence="5">The sequence shown here is derived from an EMBL/GenBank/DDBJ whole genome shotgun (WGS) entry which is preliminary data.</text>
</comment>
<dbReference type="InterPro" id="IPR045957">
    <property type="entry name" value="DUF6377"/>
</dbReference>
<dbReference type="Proteomes" id="UP000284531">
    <property type="component" value="Unassembled WGS sequence"/>
</dbReference>
<evidence type="ECO:0000256" key="3">
    <source>
        <dbReference type="SAM" id="SignalP"/>
    </source>
</evidence>
<dbReference type="RefSeq" id="WP_120238895.1">
    <property type="nucleotide sequence ID" value="NZ_RAPQ01000008.1"/>
</dbReference>
<sequence>MYSKQFILLFLILLSFTSYSNSIFQTSKEKNVNYYLNLKDSIDDAKWRKINSITASVNRLNKKVNLEDQYHLFSSLSKEYEYFVYDSAFHYGNKSLQMAYQLKDAEKIAESKSNLALVLLLKGLYKETIDTIQTIRGQDLPNEKRIEFYAVAYRAYYDLANSRWGYYSPKYRKLGDQYVDKIEKEGKNNFFHYNLALALKNLNNQKDEQAVKYYTKVMKGLKLDPHQMAICQSGMGVALARLGKADEAKKAIEKAVIGDVLSATKETLASKILAEILFYEGDLEKANKLIEQARKDAEFYGSDVRRLEISFIQPDIDAAVVGELEKEKKQVVIIGIVISVLLIVIIILAIVFFKQLQELKKVRKEIGERNENLRIVNESLREVSRIKEEYVGYYFNFSSQFIERMEGMKKAISRQLMTKQYDAIESELKNYNPKKERQLLFEDFDRIFLKLFPDFVKRFNLLFEESERIILKDSHCLNTDLRIFALIRLGVNDNEKIASILNFSVNTIYTYKTKIKNRSLISNDEFEAKIMEIKSV</sequence>
<feature type="signal peptide" evidence="3">
    <location>
        <begin position="1"/>
        <end position="20"/>
    </location>
</feature>
<name>A0A419X924_9BACT</name>
<dbReference type="InterPro" id="IPR011990">
    <property type="entry name" value="TPR-like_helical_dom_sf"/>
</dbReference>
<dbReference type="OrthoDB" id="1044679at2"/>
<dbReference type="Gene3D" id="1.25.40.10">
    <property type="entry name" value="Tetratricopeptide repeat domain"/>
    <property type="match status" value="1"/>
</dbReference>
<reference evidence="5 6" key="1">
    <citation type="submission" date="2018-09" db="EMBL/GenBank/DDBJ databases">
        <title>Genomic Encyclopedia of Archaeal and Bacterial Type Strains, Phase II (KMG-II): from individual species to whole genera.</title>
        <authorList>
            <person name="Goeker M."/>
        </authorList>
    </citation>
    <scope>NUCLEOTIDE SEQUENCE [LARGE SCALE GENOMIC DNA]</scope>
    <source>
        <strain evidence="5 6">DSM 21950</strain>
    </source>
</reference>
<feature type="transmembrane region" description="Helical" evidence="2">
    <location>
        <begin position="331"/>
        <end position="353"/>
    </location>
</feature>
<dbReference type="EMBL" id="RAPQ01000008">
    <property type="protein sequence ID" value="RKE04089.1"/>
    <property type="molecule type" value="Genomic_DNA"/>
</dbReference>
<keyword evidence="1" id="KW-0175">Coiled coil</keyword>
<keyword evidence="6" id="KW-1185">Reference proteome</keyword>
<evidence type="ECO:0000256" key="1">
    <source>
        <dbReference type="SAM" id="Coils"/>
    </source>
</evidence>
<keyword evidence="3" id="KW-0732">Signal</keyword>
<evidence type="ECO:0000313" key="5">
    <source>
        <dbReference type="EMBL" id="RKE04089.1"/>
    </source>
</evidence>
<evidence type="ECO:0000259" key="4">
    <source>
        <dbReference type="Pfam" id="PF19904"/>
    </source>
</evidence>
<feature type="domain" description="DUF6377" evidence="4">
    <location>
        <begin position="259"/>
        <end position="498"/>
    </location>
</feature>
<dbReference type="Pfam" id="PF19904">
    <property type="entry name" value="DUF6377"/>
    <property type="match status" value="1"/>
</dbReference>
<keyword evidence="2" id="KW-0472">Membrane</keyword>
<feature type="coiled-coil region" evidence="1">
    <location>
        <begin position="276"/>
        <end position="303"/>
    </location>
</feature>